<accession>A0A1H4B581</accession>
<evidence type="ECO:0000313" key="2">
    <source>
        <dbReference type="Proteomes" id="UP000182257"/>
    </source>
</evidence>
<protein>
    <submittedName>
        <fullName evidence="1">Uncharacterized protein</fullName>
    </submittedName>
</protein>
<name>A0A1H4B581_XYLRU</name>
<organism evidence="1 2">
    <name type="scientific">Xylanibacter ruminicola</name>
    <name type="common">Prevotella ruminicola</name>
    <dbReference type="NCBI Taxonomy" id="839"/>
    <lineage>
        <taxon>Bacteria</taxon>
        <taxon>Pseudomonadati</taxon>
        <taxon>Bacteroidota</taxon>
        <taxon>Bacteroidia</taxon>
        <taxon>Bacteroidales</taxon>
        <taxon>Prevotellaceae</taxon>
        <taxon>Xylanibacter</taxon>
    </lineage>
</organism>
<dbReference type="EMBL" id="FNRF01000002">
    <property type="protein sequence ID" value="SEA43279.1"/>
    <property type="molecule type" value="Genomic_DNA"/>
</dbReference>
<evidence type="ECO:0000313" key="1">
    <source>
        <dbReference type="EMBL" id="SEA43279.1"/>
    </source>
</evidence>
<sequence>MFICSKCCIFALGYQPEYMIQEDIVEYEILEEDFSSEWIVSEPPTRDLDTLLEDLHTLHGSAFVTQLKYIAAHRAFTPINGETGIYSVGGEQDADFENLLNAARKAVEHCYRVFILPNPKGIRTADFIFERKGVFKMFDLKTISGSNSVDNRLKESIGQTNRVLLYMTVDYNPSALARTIKSYFEYNRNALEVLVFKGKKQLSVTRKTLDDNKFFRTFIIRYTR</sequence>
<proteinExistence type="predicted"/>
<dbReference type="AlphaFoldDB" id="A0A1H4B581"/>
<reference evidence="1 2" key="1">
    <citation type="submission" date="2016-10" db="EMBL/GenBank/DDBJ databases">
        <authorList>
            <person name="de Groot N.N."/>
        </authorList>
    </citation>
    <scope>NUCLEOTIDE SEQUENCE [LARGE SCALE GENOMIC DNA]</scope>
    <source>
        <strain evidence="1 2">D31d</strain>
    </source>
</reference>
<dbReference type="Proteomes" id="UP000182257">
    <property type="component" value="Unassembled WGS sequence"/>
</dbReference>
<gene>
    <name evidence="1" type="ORF">SAMN05216462_1526</name>
</gene>